<accession>A0AAV9ISD2</accession>
<sequence>MRLHFVTSAAPSLYPSLRDRPSRVARWGLGACINCAPRLRRSPPLLHSSPNPSRTYAPPPLSTLLSRRRCILSSALLIFLATLTPSSLSARSTRPDVDASVQAVVLCRQLLEPIPRYVSSASWDKARSNVNYCTRNLRLHTAMLTVTREVLTPSVGQAASDEGMVLANELDNIFTQLDASLYTPIFMPSNDEITTGQRKYANEALIYLQEAREHLERFVQLLPESLRERNLERAAARRLPLERQ</sequence>
<dbReference type="EMBL" id="JANCYW010000003">
    <property type="protein sequence ID" value="KAK4535054.1"/>
    <property type="molecule type" value="Genomic_DNA"/>
</dbReference>
<gene>
    <name evidence="1" type="ORF">CDCA_CDCA03G1079</name>
</gene>
<name>A0AAV9ISD2_CYACA</name>
<comment type="caution">
    <text evidence="1">The sequence shown here is derived from an EMBL/GenBank/DDBJ whole genome shotgun (WGS) entry which is preliminary data.</text>
</comment>
<dbReference type="AlphaFoldDB" id="A0AAV9ISD2"/>
<evidence type="ECO:0000313" key="1">
    <source>
        <dbReference type="EMBL" id="KAK4535054.1"/>
    </source>
</evidence>
<dbReference type="Proteomes" id="UP001301350">
    <property type="component" value="Unassembled WGS sequence"/>
</dbReference>
<keyword evidence="2" id="KW-1185">Reference proteome</keyword>
<reference evidence="1 2" key="1">
    <citation type="submission" date="2022-07" db="EMBL/GenBank/DDBJ databases">
        <title>Genome-wide signatures of adaptation to extreme environments.</title>
        <authorList>
            <person name="Cho C.H."/>
            <person name="Yoon H.S."/>
        </authorList>
    </citation>
    <scope>NUCLEOTIDE SEQUENCE [LARGE SCALE GENOMIC DNA]</scope>
    <source>
        <strain evidence="1 2">DBV 063 E5</strain>
    </source>
</reference>
<organism evidence="1 2">
    <name type="scientific">Cyanidium caldarium</name>
    <name type="common">Red alga</name>
    <dbReference type="NCBI Taxonomy" id="2771"/>
    <lineage>
        <taxon>Eukaryota</taxon>
        <taxon>Rhodophyta</taxon>
        <taxon>Bangiophyceae</taxon>
        <taxon>Cyanidiales</taxon>
        <taxon>Cyanidiaceae</taxon>
        <taxon>Cyanidium</taxon>
    </lineage>
</organism>
<protein>
    <submittedName>
        <fullName evidence="1">Uncharacterized protein</fullName>
    </submittedName>
</protein>
<proteinExistence type="predicted"/>
<evidence type="ECO:0000313" key="2">
    <source>
        <dbReference type="Proteomes" id="UP001301350"/>
    </source>
</evidence>